<evidence type="ECO:0000256" key="6">
    <source>
        <dbReference type="SAM" id="Phobius"/>
    </source>
</evidence>
<evidence type="ECO:0000259" key="7">
    <source>
        <dbReference type="Pfam" id="PF05425"/>
    </source>
</evidence>
<reference evidence="9" key="2">
    <citation type="submission" date="2014-05" db="EMBL/GenBank/DDBJ databases">
        <title>Draft genome sequence of Virgibacillus massiliensis Vm-5.</title>
        <authorList>
            <person name="Khelaifia S."/>
            <person name="Croce O."/>
            <person name="Lagier J.C."/>
            <person name="Raoult D."/>
        </authorList>
    </citation>
    <scope>NUCLEOTIDE SEQUENCE [LARGE SCALE GENOMIC DNA]</scope>
    <source>
        <strain evidence="9">Vm-5</strain>
    </source>
</reference>
<evidence type="ECO:0000256" key="4">
    <source>
        <dbReference type="ARBA" id="ARBA00022989"/>
    </source>
</evidence>
<evidence type="ECO:0000256" key="5">
    <source>
        <dbReference type="ARBA" id="ARBA00023136"/>
    </source>
</evidence>
<comment type="caution">
    <text evidence="8">The sequence shown here is derived from an EMBL/GenBank/DDBJ whole genome shotgun (WGS) entry which is preliminary data.</text>
</comment>
<keyword evidence="9" id="KW-1185">Reference proteome</keyword>
<dbReference type="RefSeq" id="WP_021289644.1">
    <property type="nucleotide sequence ID" value="NZ_BNER01000001.1"/>
</dbReference>
<name>A0A024Q7J8_9BACI</name>
<evidence type="ECO:0000256" key="3">
    <source>
        <dbReference type="ARBA" id="ARBA00022692"/>
    </source>
</evidence>
<dbReference type="InterPro" id="IPR032694">
    <property type="entry name" value="CopC/D"/>
</dbReference>
<feature type="transmembrane region" description="Helical" evidence="6">
    <location>
        <begin position="6"/>
        <end position="28"/>
    </location>
</feature>
<dbReference type="eggNOG" id="COG1276">
    <property type="taxonomic scope" value="Bacteria"/>
</dbReference>
<dbReference type="PANTHER" id="PTHR34820:SF4">
    <property type="entry name" value="INNER MEMBRANE PROTEIN YEBZ"/>
    <property type="match status" value="1"/>
</dbReference>
<evidence type="ECO:0000256" key="1">
    <source>
        <dbReference type="ARBA" id="ARBA00004651"/>
    </source>
</evidence>
<keyword evidence="5 6" id="KW-0472">Membrane</keyword>
<dbReference type="PANTHER" id="PTHR34820">
    <property type="entry name" value="INNER MEMBRANE PROTEIN YEBZ"/>
    <property type="match status" value="1"/>
</dbReference>
<comment type="subcellular location">
    <subcellularLocation>
        <location evidence="1">Cell membrane</location>
        <topology evidence="1">Multi-pass membrane protein</topology>
    </subcellularLocation>
</comment>
<feature type="transmembrane region" description="Helical" evidence="6">
    <location>
        <begin position="82"/>
        <end position="102"/>
    </location>
</feature>
<protein>
    <submittedName>
        <fullName evidence="8">Putative copper export protein</fullName>
    </submittedName>
</protein>
<dbReference type="STRING" id="1462526.BN990_00743"/>
<reference evidence="8 9" key="1">
    <citation type="submission" date="2014-03" db="EMBL/GenBank/DDBJ databases">
        <authorList>
            <person name="Urmite Genomes U."/>
        </authorList>
    </citation>
    <scope>NUCLEOTIDE SEQUENCE [LARGE SCALE GENOMIC DNA]</scope>
    <source>
        <strain evidence="8 9">Vm-5</strain>
    </source>
</reference>
<feature type="transmembrane region" description="Helical" evidence="6">
    <location>
        <begin position="40"/>
        <end position="62"/>
    </location>
</feature>
<gene>
    <name evidence="8" type="ORF">BN990_00743</name>
</gene>
<feature type="transmembrane region" description="Helical" evidence="6">
    <location>
        <begin position="311"/>
        <end position="334"/>
    </location>
</feature>
<dbReference type="GO" id="GO:0006825">
    <property type="term" value="P:copper ion transport"/>
    <property type="evidence" value="ECO:0007669"/>
    <property type="project" value="InterPro"/>
</dbReference>
<feature type="domain" description="Copper resistance protein D" evidence="7">
    <location>
        <begin position="175"/>
        <end position="273"/>
    </location>
</feature>
<feature type="transmembrane region" description="Helical" evidence="6">
    <location>
        <begin position="114"/>
        <end position="131"/>
    </location>
</feature>
<feature type="transmembrane region" description="Helical" evidence="6">
    <location>
        <begin position="143"/>
        <end position="167"/>
    </location>
</feature>
<dbReference type="OrthoDB" id="2387346at2"/>
<feature type="transmembrane region" description="Helical" evidence="6">
    <location>
        <begin position="341"/>
        <end position="364"/>
    </location>
</feature>
<dbReference type="Pfam" id="PF05425">
    <property type="entry name" value="CopD"/>
    <property type="match status" value="1"/>
</dbReference>
<sequence length="365" mass="41179">MFFLTIISETLLYLCFSLLIGAYIFAIIPTNRKPAIYISSTIKLLAVLGITILSFIPLIQIITHLSQAYGFGSAAQTVLLSFKIGNAWLFTFILSIVLGFYITLTDDNQDKKTAWGGLALVVFLAIGVAWSSHAGSVEGIYGVFIHAMHFIAVIIWVGCLLLVSWFAKDLHNWNRFLTWFHPTAIACFLFIMISGLLLMNAIINFQQYTDSYLVSYGQSLLIKHLFILPLFIYAFINGYWMKKKLTTDSTFNPKPWVRAEFLIILLIFIVTGVMNEQSPPFQIENLIQSSGYAPILEMFYHGPIDGNQVTLMWNSSTIFFAVIALCLTISMYVFKTKMSATLSFMLALCLVLTTYITFIQSIIII</sequence>
<keyword evidence="3 6" id="KW-0812">Transmembrane</keyword>
<evidence type="ECO:0000256" key="2">
    <source>
        <dbReference type="ARBA" id="ARBA00022475"/>
    </source>
</evidence>
<dbReference type="InterPro" id="IPR008457">
    <property type="entry name" value="Cu-R_CopD_dom"/>
</dbReference>
<evidence type="ECO:0000313" key="8">
    <source>
        <dbReference type="EMBL" id="CDQ38473.1"/>
    </source>
</evidence>
<accession>A0A024Q7J8</accession>
<organism evidence="8 9">
    <name type="scientific">Virgibacillus massiliensis</name>
    <dbReference type="NCBI Taxonomy" id="1462526"/>
    <lineage>
        <taxon>Bacteria</taxon>
        <taxon>Bacillati</taxon>
        <taxon>Bacillota</taxon>
        <taxon>Bacilli</taxon>
        <taxon>Bacillales</taxon>
        <taxon>Bacillaceae</taxon>
        <taxon>Virgibacillus</taxon>
    </lineage>
</organism>
<evidence type="ECO:0000313" key="9">
    <source>
        <dbReference type="Proteomes" id="UP000028875"/>
    </source>
</evidence>
<dbReference type="AlphaFoldDB" id="A0A024Q7J8"/>
<feature type="transmembrane region" description="Helical" evidence="6">
    <location>
        <begin position="215"/>
        <end position="236"/>
    </location>
</feature>
<feature type="transmembrane region" description="Helical" evidence="6">
    <location>
        <begin position="256"/>
        <end position="274"/>
    </location>
</feature>
<dbReference type="Proteomes" id="UP000028875">
    <property type="component" value="Unassembled WGS sequence"/>
</dbReference>
<keyword evidence="4 6" id="KW-1133">Transmembrane helix</keyword>
<dbReference type="EMBL" id="CCDP010000001">
    <property type="protein sequence ID" value="CDQ38473.1"/>
    <property type="molecule type" value="Genomic_DNA"/>
</dbReference>
<keyword evidence="2" id="KW-1003">Cell membrane</keyword>
<feature type="transmembrane region" description="Helical" evidence="6">
    <location>
        <begin position="179"/>
        <end position="203"/>
    </location>
</feature>
<proteinExistence type="predicted"/>
<dbReference type="GO" id="GO:0005886">
    <property type="term" value="C:plasma membrane"/>
    <property type="evidence" value="ECO:0007669"/>
    <property type="project" value="UniProtKB-SubCell"/>
</dbReference>